<proteinExistence type="predicted"/>
<dbReference type="InterPro" id="IPR032801">
    <property type="entry name" value="PXL2A/B/C"/>
</dbReference>
<dbReference type="AlphaFoldDB" id="A0A261UI31"/>
<evidence type="ECO:0000313" key="1">
    <source>
        <dbReference type="EMBL" id="OZI61598.1"/>
    </source>
</evidence>
<protein>
    <submittedName>
        <fullName evidence="1">Alkyl hydroperoxide reductase</fullName>
    </submittedName>
</protein>
<dbReference type="SUPFAM" id="SSF52833">
    <property type="entry name" value="Thioredoxin-like"/>
    <property type="match status" value="1"/>
</dbReference>
<reference evidence="2" key="1">
    <citation type="submission" date="2017-05" db="EMBL/GenBank/DDBJ databases">
        <title>Complete and WGS of Bordetella genogroups.</title>
        <authorList>
            <person name="Spilker T."/>
            <person name="Lipuma J."/>
        </authorList>
    </citation>
    <scope>NUCLEOTIDE SEQUENCE [LARGE SCALE GENOMIC DNA]</scope>
    <source>
        <strain evidence="2">AU8856</strain>
    </source>
</reference>
<dbReference type="Proteomes" id="UP000215767">
    <property type="component" value="Unassembled WGS sequence"/>
</dbReference>
<dbReference type="Gene3D" id="3.40.30.10">
    <property type="entry name" value="Glutaredoxin"/>
    <property type="match status" value="1"/>
</dbReference>
<evidence type="ECO:0000313" key="2">
    <source>
        <dbReference type="Proteomes" id="UP000215767"/>
    </source>
</evidence>
<organism evidence="1 2">
    <name type="scientific">Bordetella genomosp. 11</name>
    <dbReference type="NCBI Taxonomy" id="1416808"/>
    <lineage>
        <taxon>Bacteria</taxon>
        <taxon>Pseudomonadati</taxon>
        <taxon>Pseudomonadota</taxon>
        <taxon>Betaproteobacteria</taxon>
        <taxon>Burkholderiales</taxon>
        <taxon>Alcaligenaceae</taxon>
        <taxon>Bordetella</taxon>
    </lineage>
</organism>
<comment type="caution">
    <text evidence="1">The sequence shown here is derived from an EMBL/GenBank/DDBJ whole genome shotgun (WGS) entry which is preliminary data.</text>
</comment>
<sequence>MSALLEQSKLRPGHFIVARQLATLAGTISLPGPDRFIHLQFRRFAGCPVCDMHLRSIARRHDEIASAGILEVAVFHSSAEELRPFTQELPFEIVADPEKKLYREFGVEASPRALLDPRAWLPILSGVLRSLGRILQGRQPVASLQAEGGKLGLPADFLINSDGQILACKYGAYIYDQWSVDDLLAEAKRV</sequence>
<dbReference type="EMBL" id="NEVS01000004">
    <property type="protein sequence ID" value="OZI61598.1"/>
    <property type="molecule type" value="Genomic_DNA"/>
</dbReference>
<dbReference type="RefSeq" id="WP_094843001.1">
    <property type="nucleotide sequence ID" value="NZ_NEVS01000004.1"/>
</dbReference>
<dbReference type="Pfam" id="PF13911">
    <property type="entry name" value="AhpC-TSA_2"/>
    <property type="match status" value="1"/>
</dbReference>
<dbReference type="InterPro" id="IPR036249">
    <property type="entry name" value="Thioredoxin-like_sf"/>
</dbReference>
<keyword evidence="2" id="KW-1185">Reference proteome</keyword>
<dbReference type="OrthoDB" id="9809746at2"/>
<dbReference type="CDD" id="cd02970">
    <property type="entry name" value="PRX_like2"/>
    <property type="match status" value="1"/>
</dbReference>
<name>A0A261UI31_9BORD</name>
<accession>A0A261UI31</accession>
<gene>
    <name evidence="1" type="ORF">CAL28_20160</name>
</gene>